<evidence type="ECO:0000313" key="1">
    <source>
        <dbReference type="EMBL" id="JAE18602.1"/>
    </source>
</evidence>
<reference evidence="1" key="2">
    <citation type="journal article" date="2015" name="Data Brief">
        <title>Shoot transcriptome of the giant reed, Arundo donax.</title>
        <authorList>
            <person name="Barrero R.A."/>
            <person name="Guerrero F.D."/>
            <person name="Moolhuijzen P."/>
            <person name="Goolsby J.A."/>
            <person name="Tidwell J."/>
            <person name="Bellgard S.E."/>
            <person name="Bellgard M.I."/>
        </authorList>
    </citation>
    <scope>NUCLEOTIDE SEQUENCE</scope>
    <source>
        <tissue evidence="1">Shoot tissue taken approximately 20 cm above the soil surface</tissue>
    </source>
</reference>
<proteinExistence type="predicted"/>
<name>A0A0A9G295_ARUDO</name>
<reference evidence="1" key="1">
    <citation type="submission" date="2014-09" db="EMBL/GenBank/DDBJ databases">
        <authorList>
            <person name="Magalhaes I.L.F."/>
            <person name="Oliveira U."/>
            <person name="Santos F.R."/>
            <person name="Vidigal T.H.D.A."/>
            <person name="Brescovit A.D."/>
            <person name="Santos A.J."/>
        </authorList>
    </citation>
    <scope>NUCLEOTIDE SEQUENCE</scope>
    <source>
        <tissue evidence="1">Shoot tissue taken approximately 20 cm above the soil surface</tissue>
    </source>
</reference>
<dbReference type="AlphaFoldDB" id="A0A0A9G295"/>
<accession>A0A0A9G295</accession>
<organism evidence="1">
    <name type="scientific">Arundo donax</name>
    <name type="common">Giant reed</name>
    <name type="synonym">Donax arundinaceus</name>
    <dbReference type="NCBI Taxonomy" id="35708"/>
    <lineage>
        <taxon>Eukaryota</taxon>
        <taxon>Viridiplantae</taxon>
        <taxon>Streptophyta</taxon>
        <taxon>Embryophyta</taxon>
        <taxon>Tracheophyta</taxon>
        <taxon>Spermatophyta</taxon>
        <taxon>Magnoliopsida</taxon>
        <taxon>Liliopsida</taxon>
        <taxon>Poales</taxon>
        <taxon>Poaceae</taxon>
        <taxon>PACMAD clade</taxon>
        <taxon>Arundinoideae</taxon>
        <taxon>Arundineae</taxon>
        <taxon>Arundo</taxon>
    </lineage>
</organism>
<sequence length="51" mass="5808">MGVGQPCSAYMVFSVFKAFCESITPAKQLHRALACFHPQHKQDVRMLIMPR</sequence>
<dbReference type="EMBL" id="GBRH01179294">
    <property type="protein sequence ID" value="JAE18602.1"/>
    <property type="molecule type" value="Transcribed_RNA"/>
</dbReference>
<protein>
    <submittedName>
        <fullName evidence="1">Uncharacterized protein</fullName>
    </submittedName>
</protein>